<gene>
    <name evidence="6" type="ordered locus">Desti_5341</name>
</gene>
<dbReference type="AlphaFoldDB" id="I4CED9"/>
<feature type="domain" description="Leucine-binding protein" evidence="5">
    <location>
        <begin position="22"/>
        <end position="367"/>
    </location>
</feature>
<dbReference type="InterPro" id="IPR000709">
    <property type="entry name" value="Leu_Ile_Val-bd"/>
</dbReference>
<dbReference type="PANTHER" id="PTHR30483:SF37">
    <property type="entry name" value="ABC TRANSPORTER SUBSTRATE-BINDING PROTEIN"/>
    <property type="match status" value="1"/>
</dbReference>
<dbReference type="Gene3D" id="3.40.50.2300">
    <property type="match status" value="2"/>
</dbReference>
<dbReference type="InterPro" id="IPR028082">
    <property type="entry name" value="Peripla_BP_I"/>
</dbReference>
<comment type="similarity">
    <text evidence="1">Belongs to the leucine-binding protein family.</text>
</comment>
<keyword evidence="4" id="KW-0029">Amino-acid transport</keyword>
<dbReference type="HOGENOM" id="CLU_027128_1_4_7"/>
<protein>
    <submittedName>
        <fullName evidence="6">Amino acid/amide ABC transporter substrate-binding protein, HAAT family</fullName>
    </submittedName>
</protein>
<dbReference type="Pfam" id="PF13458">
    <property type="entry name" value="Peripla_BP_6"/>
    <property type="match status" value="1"/>
</dbReference>
<organism evidence="6 7">
    <name type="scientific">Desulfomonile tiedjei (strain ATCC 49306 / DSM 6799 / DCB-1)</name>
    <dbReference type="NCBI Taxonomy" id="706587"/>
    <lineage>
        <taxon>Bacteria</taxon>
        <taxon>Pseudomonadati</taxon>
        <taxon>Thermodesulfobacteriota</taxon>
        <taxon>Desulfomonilia</taxon>
        <taxon>Desulfomonilales</taxon>
        <taxon>Desulfomonilaceae</taxon>
        <taxon>Desulfomonile</taxon>
    </lineage>
</organism>
<dbReference type="eggNOG" id="COG0683">
    <property type="taxonomic scope" value="Bacteria"/>
</dbReference>
<reference evidence="7" key="1">
    <citation type="submission" date="2012-06" db="EMBL/GenBank/DDBJ databases">
        <title>Complete sequence of chromosome of Desulfomonile tiedjei DSM 6799.</title>
        <authorList>
            <person name="Lucas S."/>
            <person name="Copeland A."/>
            <person name="Lapidus A."/>
            <person name="Glavina del Rio T."/>
            <person name="Dalin E."/>
            <person name="Tice H."/>
            <person name="Bruce D."/>
            <person name="Goodwin L."/>
            <person name="Pitluck S."/>
            <person name="Peters L."/>
            <person name="Ovchinnikova G."/>
            <person name="Zeytun A."/>
            <person name="Lu M."/>
            <person name="Kyrpides N."/>
            <person name="Mavromatis K."/>
            <person name="Ivanova N."/>
            <person name="Brettin T."/>
            <person name="Detter J.C."/>
            <person name="Han C."/>
            <person name="Larimer F."/>
            <person name="Land M."/>
            <person name="Hauser L."/>
            <person name="Markowitz V."/>
            <person name="Cheng J.-F."/>
            <person name="Hugenholtz P."/>
            <person name="Woyke T."/>
            <person name="Wu D."/>
            <person name="Spring S."/>
            <person name="Schroeder M."/>
            <person name="Brambilla E."/>
            <person name="Klenk H.-P."/>
            <person name="Eisen J.A."/>
        </authorList>
    </citation>
    <scope>NUCLEOTIDE SEQUENCE [LARGE SCALE GENOMIC DNA]</scope>
    <source>
        <strain evidence="7">ATCC 49306 / DSM 6799 / DCB-1</strain>
    </source>
</reference>
<dbReference type="RefSeq" id="WP_014813029.1">
    <property type="nucleotide sequence ID" value="NC_018025.1"/>
</dbReference>
<evidence type="ECO:0000256" key="3">
    <source>
        <dbReference type="ARBA" id="ARBA00022729"/>
    </source>
</evidence>
<name>I4CED9_DESTA</name>
<dbReference type="InterPro" id="IPR028081">
    <property type="entry name" value="Leu-bd"/>
</dbReference>
<dbReference type="GO" id="GO:0006865">
    <property type="term" value="P:amino acid transport"/>
    <property type="evidence" value="ECO:0007669"/>
    <property type="project" value="UniProtKB-KW"/>
</dbReference>
<dbReference type="STRING" id="706587.Desti_5341"/>
<evidence type="ECO:0000313" key="6">
    <source>
        <dbReference type="EMBL" id="AFM27930.1"/>
    </source>
</evidence>
<evidence type="ECO:0000313" key="7">
    <source>
        <dbReference type="Proteomes" id="UP000006055"/>
    </source>
</evidence>
<dbReference type="PRINTS" id="PR00337">
    <property type="entry name" value="LEUILEVALBP"/>
</dbReference>
<sequence>MKRSSFLAMIMLLIPVFAFGDTVKIGLAHVFSGPMATFGEVAEQGVRLAVKRVNEKGGLLGRNLEVIKADTEAKPDAGLKAVERLVTKDRVDAIVGIVSSAVALKVTPEMDRLKTPLIITHAMADQVTGSKCSPWVFRMTWSTREALKGAALLAKSELKSDTWTTLGPDYGFGQETWDLFQKYLGELGPYKFVNPNFSPMATKDWKPYIEKLNAAGAKGVLVSLWGNNLRDFIKQANAEKFFEGKDVICVVGGGVEVFWALGFLDMPVGVWFGTPYWQGANESPTNREFIAEYMNLSSSQVPPSYSAYTAYASVIMYAEAVKKAGTTDKTSVAKALEGLRVELPGGPTTFRPGDHQAVFPLVFGRSSDQASRSGKRYRRLTPLKIFPGEDLLPKPEDTGCVMKSLN</sequence>
<evidence type="ECO:0000256" key="1">
    <source>
        <dbReference type="ARBA" id="ARBA00010062"/>
    </source>
</evidence>
<dbReference type="InterPro" id="IPR051010">
    <property type="entry name" value="BCAA_transport"/>
</dbReference>
<dbReference type="SUPFAM" id="SSF53822">
    <property type="entry name" value="Periplasmic binding protein-like I"/>
    <property type="match status" value="1"/>
</dbReference>
<dbReference type="CDD" id="cd06330">
    <property type="entry name" value="PBP1_As_SBP-like"/>
    <property type="match status" value="1"/>
</dbReference>
<keyword evidence="7" id="KW-1185">Reference proteome</keyword>
<keyword evidence="3" id="KW-0732">Signal</keyword>
<dbReference type="PANTHER" id="PTHR30483">
    <property type="entry name" value="LEUCINE-SPECIFIC-BINDING PROTEIN"/>
    <property type="match status" value="1"/>
</dbReference>
<evidence type="ECO:0000256" key="4">
    <source>
        <dbReference type="ARBA" id="ARBA00022970"/>
    </source>
</evidence>
<proteinExistence type="inferred from homology"/>
<accession>I4CED9</accession>
<keyword evidence="2" id="KW-0813">Transport</keyword>
<evidence type="ECO:0000259" key="5">
    <source>
        <dbReference type="Pfam" id="PF13458"/>
    </source>
</evidence>
<dbReference type="EMBL" id="CP003360">
    <property type="protein sequence ID" value="AFM27930.1"/>
    <property type="molecule type" value="Genomic_DNA"/>
</dbReference>
<dbReference type="KEGG" id="dti:Desti_5341"/>
<evidence type="ECO:0000256" key="2">
    <source>
        <dbReference type="ARBA" id="ARBA00022448"/>
    </source>
</evidence>
<dbReference type="OrthoDB" id="7337537at2"/>
<dbReference type="Proteomes" id="UP000006055">
    <property type="component" value="Chromosome"/>
</dbReference>